<feature type="region of interest" description="Disordered" evidence="1">
    <location>
        <begin position="1"/>
        <end position="20"/>
    </location>
</feature>
<reference evidence="2 3" key="1">
    <citation type="submission" date="2022-10" db="EMBL/GenBank/DDBJ databases">
        <title>WGS assembly of Paspalum vaginatum 540-79.</title>
        <authorList>
            <person name="Sun G."/>
            <person name="Wase N."/>
            <person name="Shu S."/>
            <person name="Jenkins J."/>
            <person name="Zhou B."/>
            <person name="Torres-Rodriguez J."/>
            <person name="Chen C."/>
            <person name="Sandor L."/>
            <person name="Plott C."/>
            <person name="Yoshinga Y."/>
            <person name="Daum C."/>
            <person name="Qi P."/>
            <person name="Barry K."/>
            <person name="Lipzen A."/>
            <person name="Berry L."/>
            <person name="Pedersen C."/>
            <person name="Gottilla T."/>
            <person name="Foltz A."/>
            <person name="Yu H."/>
            <person name="O'Malley R."/>
            <person name="Zhang C."/>
            <person name="Devos K."/>
            <person name="Sigmon B."/>
            <person name="Yu B."/>
            <person name="Obata T."/>
            <person name="Schmutz J."/>
            <person name="Schnable J."/>
        </authorList>
    </citation>
    <scope>NUCLEOTIDE SEQUENCE [LARGE SCALE GENOMIC DNA]</scope>
    <source>
        <strain evidence="3">cv. 540-79</strain>
    </source>
</reference>
<evidence type="ECO:0000313" key="2">
    <source>
        <dbReference type="EMBL" id="KAJ1257007.1"/>
    </source>
</evidence>
<comment type="caution">
    <text evidence="2">The sequence shown here is derived from an EMBL/GenBank/DDBJ whole genome shotgun (WGS) entry which is preliminary data.</text>
</comment>
<proteinExistence type="predicted"/>
<feature type="compositionally biased region" description="Polar residues" evidence="1">
    <location>
        <begin position="1"/>
        <end position="19"/>
    </location>
</feature>
<dbReference type="Proteomes" id="UP001164776">
    <property type="component" value="Unassembled WGS sequence"/>
</dbReference>
<dbReference type="AlphaFoldDB" id="A0A9W8CGM3"/>
<sequence>MYGNDSATWEVSRPTSPSYSWEPPDQFITSYTHGERGMGLHARRPSLTLRHSMSWELAATLPGFPCIQWELCLKQSSGLIPHVLYRDAIPGWLGVDLGGISMRIEKKQFLEKSLSP</sequence>
<dbReference type="EMBL" id="MU629447">
    <property type="protein sequence ID" value="KAJ1257007.1"/>
    <property type="molecule type" value="Genomic_DNA"/>
</dbReference>
<evidence type="ECO:0000313" key="3">
    <source>
        <dbReference type="Proteomes" id="UP001164776"/>
    </source>
</evidence>
<evidence type="ECO:0000256" key="1">
    <source>
        <dbReference type="SAM" id="MobiDB-lite"/>
    </source>
</evidence>
<accession>A0A9W8CGM3</accession>
<protein>
    <submittedName>
        <fullName evidence="2">Uncharacterized protein</fullName>
    </submittedName>
</protein>
<keyword evidence="3" id="KW-1185">Reference proteome</keyword>
<name>A0A9W8CGM3_9POAL</name>
<gene>
    <name evidence="2" type="ORF">BS78_K238000</name>
</gene>
<organism evidence="2 3">
    <name type="scientific">Paspalum vaginatum</name>
    <name type="common">seashore paspalum</name>
    <dbReference type="NCBI Taxonomy" id="158149"/>
    <lineage>
        <taxon>Eukaryota</taxon>
        <taxon>Viridiplantae</taxon>
        <taxon>Streptophyta</taxon>
        <taxon>Embryophyta</taxon>
        <taxon>Tracheophyta</taxon>
        <taxon>Spermatophyta</taxon>
        <taxon>Magnoliopsida</taxon>
        <taxon>Liliopsida</taxon>
        <taxon>Poales</taxon>
        <taxon>Poaceae</taxon>
        <taxon>PACMAD clade</taxon>
        <taxon>Panicoideae</taxon>
        <taxon>Andropogonodae</taxon>
        <taxon>Paspaleae</taxon>
        <taxon>Paspalinae</taxon>
        <taxon>Paspalum</taxon>
    </lineage>
</organism>